<evidence type="ECO:0000313" key="2">
    <source>
        <dbReference type="Proteomes" id="UP001432027"/>
    </source>
</evidence>
<organism evidence="1 2">
    <name type="scientific">Pristionchus entomophagus</name>
    <dbReference type="NCBI Taxonomy" id="358040"/>
    <lineage>
        <taxon>Eukaryota</taxon>
        <taxon>Metazoa</taxon>
        <taxon>Ecdysozoa</taxon>
        <taxon>Nematoda</taxon>
        <taxon>Chromadorea</taxon>
        <taxon>Rhabditida</taxon>
        <taxon>Rhabditina</taxon>
        <taxon>Diplogasteromorpha</taxon>
        <taxon>Diplogasteroidea</taxon>
        <taxon>Neodiplogasteridae</taxon>
        <taxon>Pristionchus</taxon>
    </lineage>
</organism>
<dbReference type="EMBL" id="BTSX01000003">
    <property type="protein sequence ID" value="GMS90961.1"/>
    <property type="molecule type" value="Genomic_DNA"/>
</dbReference>
<name>A0AAV5T609_9BILA</name>
<gene>
    <name evidence="1" type="ORF">PENTCL1PPCAC_13136</name>
</gene>
<accession>A0AAV5T609</accession>
<feature type="non-terminal residue" evidence="1">
    <location>
        <position position="1"/>
    </location>
</feature>
<evidence type="ECO:0008006" key="3">
    <source>
        <dbReference type="Google" id="ProtNLM"/>
    </source>
</evidence>
<proteinExistence type="predicted"/>
<evidence type="ECO:0000313" key="1">
    <source>
        <dbReference type="EMBL" id="GMS90961.1"/>
    </source>
</evidence>
<sequence>ALIRISVDVVCFTMEDAELEVVEEELVVDDSHLEYDSYYEDDEYERYADVDDGPASEPNDLLDTMIIKINPESLVPMKRRCRVPAADITDVLYTAFCEKVVKSEHSIKPPRMNELLDNIYHSGDWAIARNFPDVYLGILDLVMVHLPTSKFLLKTEDRKRLLTESIVKHQNARNPVGTVLQEIQKNYLGLPPIGQLRNMLSLELRKVFPLVQSSIPMPLPTTRKMFKRASSLRMGYGQKKKKPVYFTLKSSEKEAERVPPAISPIDDEIYEVLAEVIASGQRPAEMEFDWPMPIRALLAKGSLVAERIDRHSADLKEVIRPGWCIRERSTGRIVPRKTDVNRIWSRIRDRMIRTNSTSQIIAYVDAKFVGITSADQRRSARLDDVYKGARVVFPKRPTVIGRRPMQYVQIDFIDAPFHEYHSEEMESALLIIDLHSQFAFCKPIDPSDNSTLRFLYDSFASFGPPEAYLISPETKNRDDGYIHQLMGDVQRHYKISIKFIGPAKDHPCGKAISSDAVKRAEEDGELRWIDTLDSAVLEWNQRQNNIFDSALSPFEVMFGRSPWHASTNILPPWIQEETREEGQREGGGGESTVTPVPVKERIETVSLLAPEAKMDESGAKMMDPGTGMRFEIGDRVYVRNMHFMEESGETSAGKEGKREEYRYFRGVVVEEDNSHPSFFYRIVYDGNLEDQDAQPIDAWPMIHHDINYDEFSSAWFSPWDVAPSTFDLQCRRTTNPPLSLSSTRCSCELEYCDLLVDEKCVRGLSLICCARQEDGPCPAHQTARRRCGRKRKEEMHPVRIPKTIPEGDRDARYIFKDGSLVRITQVPLKQMELPDEILQD</sequence>
<dbReference type="InterPro" id="IPR036397">
    <property type="entry name" value="RNaseH_sf"/>
</dbReference>
<dbReference type="AlphaFoldDB" id="A0AAV5T609"/>
<dbReference type="Proteomes" id="UP001432027">
    <property type="component" value="Unassembled WGS sequence"/>
</dbReference>
<dbReference type="GO" id="GO:0003676">
    <property type="term" value="F:nucleic acid binding"/>
    <property type="evidence" value="ECO:0007669"/>
    <property type="project" value="InterPro"/>
</dbReference>
<dbReference type="Gene3D" id="3.30.420.10">
    <property type="entry name" value="Ribonuclease H-like superfamily/Ribonuclease H"/>
    <property type="match status" value="1"/>
</dbReference>
<reference evidence="1" key="1">
    <citation type="submission" date="2023-10" db="EMBL/GenBank/DDBJ databases">
        <title>Genome assembly of Pristionchus species.</title>
        <authorList>
            <person name="Yoshida K."/>
            <person name="Sommer R.J."/>
        </authorList>
    </citation>
    <scope>NUCLEOTIDE SEQUENCE</scope>
    <source>
        <strain evidence="1">RS0144</strain>
    </source>
</reference>
<protein>
    <recommendedName>
        <fullName evidence="3">Integrase catalytic domain-containing protein</fullName>
    </recommendedName>
</protein>
<comment type="caution">
    <text evidence="1">The sequence shown here is derived from an EMBL/GenBank/DDBJ whole genome shotgun (WGS) entry which is preliminary data.</text>
</comment>
<keyword evidence="2" id="KW-1185">Reference proteome</keyword>